<name>A0A2U3KM42_9BACT</name>
<dbReference type="PRINTS" id="PR00502">
    <property type="entry name" value="NUDIXFAMILY"/>
</dbReference>
<evidence type="ECO:0000256" key="2">
    <source>
        <dbReference type="ARBA" id="ARBA00022801"/>
    </source>
</evidence>
<dbReference type="InterPro" id="IPR020084">
    <property type="entry name" value="NUDIX_hydrolase_CS"/>
</dbReference>
<gene>
    <name evidence="5" type="ORF">SBA1_310030</name>
</gene>
<dbReference type="SUPFAM" id="SSF55811">
    <property type="entry name" value="Nudix"/>
    <property type="match status" value="1"/>
</dbReference>
<dbReference type="Proteomes" id="UP000238701">
    <property type="component" value="Unassembled WGS sequence"/>
</dbReference>
<proteinExistence type="inferred from homology"/>
<protein>
    <submittedName>
        <fullName evidence="5">NUDIX hydrolase</fullName>
    </submittedName>
</protein>
<dbReference type="CDD" id="cd04673">
    <property type="entry name" value="NUDIX_ADPRase"/>
    <property type="match status" value="1"/>
</dbReference>
<feature type="domain" description="Nudix hydrolase" evidence="4">
    <location>
        <begin position="6"/>
        <end position="140"/>
    </location>
</feature>
<evidence type="ECO:0000313" key="6">
    <source>
        <dbReference type="Proteomes" id="UP000238701"/>
    </source>
</evidence>
<dbReference type="PROSITE" id="PS51462">
    <property type="entry name" value="NUDIX"/>
    <property type="match status" value="1"/>
</dbReference>
<organism evidence="5 6">
    <name type="scientific">Candidatus Sulfotelmatobacter kueseliae</name>
    <dbReference type="NCBI Taxonomy" id="2042962"/>
    <lineage>
        <taxon>Bacteria</taxon>
        <taxon>Pseudomonadati</taxon>
        <taxon>Acidobacteriota</taxon>
        <taxon>Terriglobia</taxon>
        <taxon>Terriglobales</taxon>
        <taxon>Candidatus Korobacteraceae</taxon>
        <taxon>Candidatus Sulfotelmatobacter</taxon>
    </lineage>
</organism>
<evidence type="ECO:0000256" key="3">
    <source>
        <dbReference type="RuleBase" id="RU003476"/>
    </source>
</evidence>
<keyword evidence="2 3" id="KW-0378">Hydrolase</keyword>
<dbReference type="Gene3D" id="3.90.79.10">
    <property type="entry name" value="Nucleoside Triphosphate Pyrophosphohydrolase"/>
    <property type="match status" value="1"/>
</dbReference>
<evidence type="ECO:0000313" key="5">
    <source>
        <dbReference type="EMBL" id="SPF40620.1"/>
    </source>
</evidence>
<dbReference type="GO" id="GO:0016787">
    <property type="term" value="F:hydrolase activity"/>
    <property type="evidence" value="ECO:0007669"/>
    <property type="project" value="UniProtKB-KW"/>
</dbReference>
<dbReference type="OrthoDB" id="9810648at2"/>
<evidence type="ECO:0000256" key="1">
    <source>
        <dbReference type="ARBA" id="ARBA00001946"/>
    </source>
</evidence>
<accession>A0A2U3KM42</accession>
<sequence length="144" mass="15900">MRREFPEQPLVGIGAVIIESSRVVLVKRAHPPIQGQWSIPGGALEVGELVREAAVREAREETGLIVEACELLGVFDRVLRDAASRVQYHYVLIDFLCRPVGGRLLAASDASEVRWFTREQLPALGLAEDTLEVIHKGFEKATEG</sequence>
<comment type="cofactor">
    <cofactor evidence="1">
        <name>Mg(2+)</name>
        <dbReference type="ChEBI" id="CHEBI:18420"/>
    </cofactor>
</comment>
<evidence type="ECO:0000259" key="4">
    <source>
        <dbReference type="PROSITE" id="PS51462"/>
    </source>
</evidence>
<dbReference type="InterPro" id="IPR015797">
    <property type="entry name" value="NUDIX_hydrolase-like_dom_sf"/>
</dbReference>
<dbReference type="InterPro" id="IPR000086">
    <property type="entry name" value="NUDIX_hydrolase_dom"/>
</dbReference>
<dbReference type="PANTHER" id="PTHR43046:SF14">
    <property type="entry name" value="MUTT_NUDIX FAMILY PROTEIN"/>
    <property type="match status" value="1"/>
</dbReference>
<dbReference type="EMBL" id="OMOD01000124">
    <property type="protein sequence ID" value="SPF40620.1"/>
    <property type="molecule type" value="Genomic_DNA"/>
</dbReference>
<dbReference type="AlphaFoldDB" id="A0A2U3KM42"/>
<dbReference type="PROSITE" id="PS00893">
    <property type="entry name" value="NUDIX_BOX"/>
    <property type="match status" value="1"/>
</dbReference>
<dbReference type="PANTHER" id="PTHR43046">
    <property type="entry name" value="GDP-MANNOSE MANNOSYL HYDROLASE"/>
    <property type="match status" value="1"/>
</dbReference>
<dbReference type="InterPro" id="IPR020476">
    <property type="entry name" value="Nudix_hydrolase"/>
</dbReference>
<reference evidence="6" key="1">
    <citation type="submission" date="2018-02" db="EMBL/GenBank/DDBJ databases">
        <authorList>
            <person name="Hausmann B."/>
        </authorList>
    </citation>
    <scope>NUCLEOTIDE SEQUENCE [LARGE SCALE GENOMIC DNA]</scope>
    <source>
        <strain evidence="6">Peat soil MAG SbA1</strain>
    </source>
</reference>
<comment type="similarity">
    <text evidence="3">Belongs to the Nudix hydrolase family.</text>
</comment>
<dbReference type="Pfam" id="PF00293">
    <property type="entry name" value="NUDIX"/>
    <property type="match status" value="1"/>
</dbReference>